<dbReference type="STRING" id="543379.A0A232F4U0"/>
<protein>
    <recommendedName>
        <fullName evidence="1">Alpha-(1,6)-fucosyltransferase N- and catalytic domain-containing protein</fullName>
    </recommendedName>
</protein>
<accession>A0A232F4U0</accession>
<dbReference type="EMBL" id="NNAY01001012">
    <property type="protein sequence ID" value="OXU25490.1"/>
    <property type="molecule type" value="Genomic_DNA"/>
</dbReference>
<dbReference type="InterPro" id="IPR045573">
    <property type="entry name" value="Fut8_N_cat"/>
</dbReference>
<feature type="domain" description="Alpha-(1,6)-fucosyltransferase N- and catalytic" evidence="1">
    <location>
        <begin position="9"/>
        <end position="83"/>
    </location>
</feature>
<evidence type="ECO:0000313" key="2">
    <source>
        <dbReference type="EMBL" id="OXU25490.1"/>
    </source>
</evidence>
<name>A0A232F4U0_9HYME</name>
<keyword evidence="3" id="KW-1185">Reference proteome</keyword>
<comment type="caution">
    <text evidence="2">The sequence shown here is derived from an EMBL/GenBank/DDBJ whole genome shotgun (WGS) entry which is preliminary data.</text>
</comment>
<dbReference type="Pfam" id="PF19745">
    <property type="entry name" value="FUT8_N_cat"/>
    <property type="match status" value="1"/>
</dbReference>
<organism evidence="2 3">
    <name type="scientific">Trichomalopsis sarcophagae</name>
    <dbReference type="NCBI Taxonomy" id="543379"/>
    <lineage>
        <taxon>Eukaryota</taxon>
        <taxon>Metazoa</taxon>
        <taxon>Ecdysozoa</taxon>
        <taxon>Arthropoda</taxon>
        <taxon>Hexapoda</taxon>
        <taxon>Insecta</taxon>
        <taxon>Pterygota</taxon>
        <taxon>Neoptera</taxon>
        <taxon>Endopterygota</taxon>
        <taxon>Hymenoptera</taxon>
        <taxon>Apocrita</taxon>
        <taxon>Proctotrupomorpha</taxon>
        <taxon>Chalcidoidea</taxon>
        <taxon>Pteromalidae</taxon>
        <taxon>Pteromalinae</taxon>
        <taxon>Trichomalopsis</taxon>
    </lineage>
</organism>
<proteinExistence type="predicted"/>
<dbReference type="Proteomes" id="UP000215335">
    <property type="component" value="Unassembled WGS sequence"/>
</dbReference>
<gene>
    <name evidence="2" type="ORF">TSAR_016688</name>
</gene>
<evidence type="ECO:0000259" key="1">
    <source>
        <dbReference type="Pfam" id="PF19745"/>
    </source>
</evidence>
<reference evidence="2 3" key="1">
    <citation type="journal article" date="2017" name="Curr. Biol.">
        <title>The Evolution of Venom by Co-option of Single-Copy Genes.</title>
        <authorList>
            <person name="Martinson E.O."/>
            <person name="Mrinalini"/>
            <person name="Kelkar Y.D."/>
            <person name="Chang C.H."/>
            <person name="Werren J.H."/>
        </authorList>
    </citation>
    <scope>NUCLEOTIDE SEQUENCE [LARGE SCALE GENOMIC DNA]</scope>
    <source>
        <strain evidence="2 3">Alberta</strain>
        <tissue evidence="2">Whole body</tissue>
    </source>
</reference>
<dbReference type="Gene3D" id="1.10.287.1060">
    <property type="entry name" value="ESAT-6-like"/>
    <property type="match status" value="1"/>
</dbReference>
<sequence length="117" mass="13917">MLKNTCEYIKIFRYFINGELNKIKKSLDKYNTYNDLSATFNLVNEYKKSLITNIDKIYQIDGYTKWREKEANDLSSLVQQRFRYGICLHSNFFVSILVLNIFSTSLKGYCYVQTTPY</sequence>
<evidence type="ECO:0000313" key="3">
    <source>
        <dbReference type="Proteomes" id="UP000215335"/>
    </source>
</evidence>
<dbReference type="AlphaFoldDB" id="A0A232F4U0"/>